<proteinExistence type="inferred from homology"/>
<dbReference type="STRING" id="160660.BJI67_14460"/>
<dbReference type="InterPro" id="IPR006321">
    <property type="entry name" value="PilT/PilU"/>
</dbReference>
<dbReference type="GO" id="GO:0016887">
    <property type="term" value="F:ATP hydrolysis activity"/>
    <property type="evidence" value="ECO:0007669"/>
    <property type="project" value="InterPro"/>
</dbReference>
<dbReference type="AlphaFoldDB" id="A0A1A6C0Q0"/>
<protein>
    <submittedName>
        <fullName evidence="3">Twitching motility protein PilT</fullName>
    </submittedName>
</protein>
<dbReference type="Gene3D" id="3.30.450.90">
    <property type="match status" value="1"/>
</dbReference>
<evidence type="ECO:0000256" key="1">
    <source>
        <dbReference type="ARBA" id="ARBA00006611"/>
    </source>
</evidence>
<dbReference type="NCBIfam" id="TIGR01420">
    <property type="entry name" value="pilT_fam"/>
    <property type="match status" value="1"/>
</dbReference>
<dbReference type="Pfam" id="PF00437">
    <property type="entry name" value="T2SSE"/>
    <property type="match status" value="1"/>
</dbReference>
<dbReference type="EMBL" id="JQSG02000006">
    <property type="protein sequence ID" value="OBS08142.1"/>
    <property type="molecule type" value="Genomic_DNA"/>
</dbReference>
<dbReference type="GO" id="GO:0005524">
    <property type="term" value="F:ATP binding"/>
    <property type="evidence" value="ECO:0007669"/>
    <property type="project" value="InterPro"/>
</dbReference>
<dbReference type="InterPro" id="IPR050921">
    <property type="entry name" value="T4SS_GSP_E_ATPase"/>
</dbReference>
<dbReference type="InterPro" id="IPR001482">
    <property type="entry name" value="T2SS/T4SS_dom"/>
</dbReference>
<evidence type="ECO:0000259" key="2">
    <source>
        <dbReference type="PROSITE" id="PS00662"/>
    </source>
</evidence>
<dbReference type="OrthoDB" id="9804785at2"/>
<reference evidence="3 4" key="1">
    <citation type="journal article" date="2014" name="Genome Announc.">
        <title>Draft Genome Sequence of the Iron-Oxidizing, Acidophilic, and Halotolerant 'Thiobacillus prosperus' Type Strain DSM 5130.</title>
        <authorList>
            <person name="Ossandon F.J."/>
            <person name="Cardenas J.P."/>
            <person name="Corbett M."/>
            <person name="Quatrini R."/>
            <person name="Holmes D.S."/>
            <person name="Watkin E."/>
        </authorList>
    </citation>
    <scope>NUCLEOTIDE SEQUENCE [LARGE SCALE GENOMIC DNA]</scope>
    <source>
        <strain evidence="3 4">DSM 5130</strain>
    </source>
</reference>
<dbReference type="SUPFAM" id="SSF52540">
    <property type="entry name" value="P-loop containing nucleoside triphosphate hydrolases"/>
    <property type="match status" value="1"/>
</dbReference>
<dbReference type="Gene3D" id="3.40.50.300">
    <property type="entry name" value="P-loop containing nucleotide triphosphate hydrolases"/>
    <property type="match status" value="1"/>
</dbReference>
<keyword evidence="4" id="KW-1185">Reference proteome</keyword>
<accession>A0A1A6C0Q0</accession>
<dbReference type="CDD" id="cd01131">
    <property type="entry name" value="PilT"/>
    <property type="match status" value="1"/>
</dbReference>
<dbReference type="RefSeq" id="WP_052064329.1">
    <property type="nucleotide sequence ID" value="NZ_JQSG02000006.1"/>
</dbReference>
<dbReference type="Proteomes" id="UP000029273">
    <property type="component" value="Unassembled WGS sequence"/>
</dbReference>
<dbReference type="PANTHER" id="PTHR30486:SF12">
    <property type="entry name" value="TYPE IV PILUS ATPASE PILU"/>
    <property type="match status" value="1"/>
</dbReference>
<comment type="similarity">
    <text evidence="1">Belongs to the GSP E family.</text>
</comment>
<evidence type="ECO:0000313" key="3">
    <source>
        <dbReference type="EMBL" id="OBS08142.1"/>
    </source>
</evidence>
<evidence type="ECO:0000313" key="4">
    <source>
        <dbReference type="Proteomes" id="UP000029273"/>
    </source>
</evidence>
<comment type="caution">
    <text evidence="3">The sequence shown here is derived from an EMBL/GenBank/DDBJ whole genome shotgun (WGS) entry which is preliminary data.</text>
</comment>
<dbReference type="PANTHER" id="PTHR30486">
    <property type="entry name" value="TWITCHING MOTILITY PROTEIN PILT"/>
    <property type="match status" value="1"/>
</dbReference>
<sequence>MKLEPYFRLMAEHGASDLYFTTGAPVSVRIEGDMRGVGKDPLGPGVAKRLVYEVLSDEQIATFEAEKELNLGISLPEIGRFRLNVYYQRGEVSMVVRYIKSVIPSIEDLNLPPVLKDLVSYPSGLVLVVGATGSGKSTSLASMVDYRNITRADHILTIEDPVEYVFSHKRSIVGQREVGLDTWSYGNALREAMREAPDLIMIGEIRDRTTMEAAIAYADTGHLCLSTLHAINANQALERIINFFPAEAKQQILMDLSLNLRGIVSQRLVSTKASSRIPAVEVLVNTSYSSELIKKGEFRALKDVMEKGATSGMQTFDQSLYELYRSGKITLKDAMDHADSRGDLEWRVNFGGGMKALKKNKETLAFPSDAIDEMPGALDDLQPPGE</sequence>
<dbReference type="PROSITE" id="PS00662">
    <property type="entry name" value="T2SP_E"/>
    <property type="match status" value="1"/>
</dbReference>
<gene>
    <name evidence="3" type="ORF">Thpro_022392</name>
</gene>
<feature type="domain" description="Bacterial type II secretion system protein E" evidence="2">
    <location>
        <begin position="193"/>
        <end position="207"/>
    </location>
</feature>
<name>A0A1A6C0Q0_9GAMM</name>
<dbReference type="InterPro" id="IPR027417">
    <property type="entry name" value="P-loop_NTPase"/>
</dbReference>
<organism evidence="3 4">
    <name type="scientific">Acidihalobacter prosperus</name>
    <dbReference type="NCBI Taxonomy" id="160660"/>
    <lineage>
        <taxon>Bacteria</taxon>
        <taxon>Pseudomonadati</taxon>
        <taxon>Pseudomonadota</taxon>
        <taxon>Gammaproteobacteria</taxon>
        <taxon>Chromatiales</taxon>
        <taxon>Ectothiorhodospiraceae</taxon>
        <taxon>Acidihalobacter</taxon>
    </lineage>
</organism>